<comment type="caution">
    <text evidence="1">The sequence shown here is derived from an EMBL/GenBank/DDBJ whole genome shotgun (WGS) entry which is preliminary data.</text>
</comment>
<sequence length="121" mass="13695">MSKNSYISRSFGLLMFIMVVLTSVLGKQIYHKHSEEAPVAVKKVSPDKQEQPQQKAVVSEVSLEVVVPSHAFDFGHYAILLPLPQVIYVIVETSVKTITKPLYRLSYFEKLYEHHIAPNAP</sequence>
<dbReference type="Proteomes" id="UP001597510">
    <property type="component" value="Unassembled WGS sequence"/>
</dbReference>
<evidence type="ECO:0000313" key="1">
    <source>
        <dbReference type="EMBL" id="MFD2523707.1"/>
    </source>
</evidence>
<organism evidence="1 2">
    <name type="scientific">Emticicia soli</name>
    <dbReference type="NCBI Taxonomy" id="2027878"/>
    <lineage>
        <taxon>Bacteria</taxon>
        <taxon>Pseudomonadati</taxon>
        <taxon>Bacteroidota</taxon>
        <taxon>Cytophagia</taxon>
        <taxon>Cytophagales</taxon>
        <taxon>Leadbetterellaceae</taxon>
        <taxon>Emticicia</taxon>
    </lineage>
</organism>
<proteinExistence type="predicted"/>
<dbReference type="RefSeq" id="WP_340233875.1">
    <property type="nucleotide sequence ID" value="NZ_JBBEWC010000001.1"/>
</dbReference>
<gene>
    <name evidence="1" type="ORF">ACFSR2_22600</name>
</gene>
<name>A0ABW5JFN4_9BACT</name>
<protein>
    <submittedName>
        <fullName evidence="1">Uncharacterized protein</fullName>
    </submittedName>
</protein>
<reference evidence="2" key="1">
    <citation type="journal article" date="2019" name="Int. J. Syst. Evol. Microbiol.">
        <title>The Global Catalogue of Microorganisms (GCM) 10K type strain sequencing project: providing services to taxonomists for standard genome sequencing and annotation.</title>
        <authorList>
            <consortium name="The Broad Institute Genomics Platform"/>
            <consortium name="The Broad Institute Genome Sequencing Center for Infectious Disease"/>
            <person name="Wu L."/>
            <person name="Ma J."/>
        </authorList>
    </citation>
    <scope>NUCLEOTIDE SEQUENCE [LARGE SCALE GENOMIC DNA]</scope>
    <source>
        <strain evidence="2">KCTC 52344</strain>
    </source>
</reference>
<dbReference type="EMBL" id="JBHULC010000038">
    <property type="protein sequence ID" value="MFD2523707.1"/>
    <property type="molecule type" value="Genomic_DNA"/>
</dbReference>
<keyword evidence="2" id="KW-1185">Reference proteome</keyword>
<evidence type="ECO:0000313" key="2">
    <source>
        <dbReference type="Proteomes" id="UP001597510"/>
    </source>
</evidence>
<accession>A0ABW5JFN4</accession>